<dbReference type="InterPro" id="IPR047111">
    <property type="entry name" value="YbaP-like"/>
</dbReference>
<organism evidence="2 3">
    <name type="scientific">Phyllobacterium myrsinacearum</name>
    <dbReference type="NCBI Taxonomy" id="28101"/>
    <lineage>
        <taxon>Bacteria</taxon>
        <taxon>Pseudomonadati</taxon>
        <taxon>Pseudomonadota</taxon>
        <taxon>Alphaproteobacteria</taxon>
        <taxon>Hyphomicrobiales</taxon>
        <taxon>Phyllobacteriaceae</taxon>
        <taxon>Phyllobacterium</taxon>
    </lineage>
</organism>
<dbReference type="AlphaFoldDB" id="A0A2S9JKL6"/>
<dbReference type="OrthoDB" id="9806326at2"/>
<keyword evidence="1" id="KW-0812">Transmembrane</keyword>
<dbReference type="Proteomes" id="UP000238563">
    <property type="component" value="Unassembled WGS sequence"/>
</dbReference>
<dbReference type="Pfam" id="PF01963">
    <property type="entry name" value="TraB_PrgY_gumN"/>
    <property type="match status" value="1"/>
</dbReference>
<proteinExistence type="predicted"/>
<comment type="caution">
    <text evidence="2">The sequence shown here is derived from an EMBL/GenBank/DDBJ whole genome shotgun (WGS) entry which is preliminary data.</text>
</comment>
<sequence length="357" mass="38076">MTHSGPTTSLDRIAEGALRLLAFLSWILLASFLVVAFGTIRARAEDASCGGRDLVAEMAKSDPAKLAALRKEAAATVNGKGILWKIGKPGTKPSWLFGTMHLTDPRVLKLSDAAQAAYQGAATVVIETDEVLDPKAPLKVMAQDPGLMMFTDENTLEKLIPADKIEGVKAGLAARGLSLAALNKMQPWIVTSMLAMSPCEVTRSKSGTAFLDVKLAQDAKAQGKTVTGLETIKDQLSAMASLPLKFHVEGLVETLTLAPKLPDIFETMTLLYTRGDIAMIFPVIRSISPDGTASGENYAAFEEKMINARNRVMAEHAVPIIDKGNAFIAVGALHLPGEKGLVALLRSKGFTIEAQQP</sequence>
<reference evidence="2 3" key="1">
    <citation type="submission" date="2018-02" db="EMBL/GenBank/DDBJ databases">
        <title>The draft genome of Phyllobacterium myrsinacearum DSM5892.</title>
        <authorList>
            <person name="Li L."/>
            <person name="Liu L."/>
            <person name="Zhang X."/>
            <person name="Wang T."/>
        </authorList>
    </citation>
    <scope>NUCLEOTIDE SEQUENCE [LARGE SCALE GENOMIC DNA]</scope>
    <source>
        <strain evidence="2 3">DSM 5892</strain>
    </source>
</reference>
<evidence type="ECO:0000313" key="3">
    <source>
        <dbReference type="Proteomes" id="UP000238563"/>
    </source>
</evidence>
<feature type="transmembrane region" description="Helical" evidence="1">
    <location>
        <begin position="20"/>
        <end position="40"/>
    </location>
</feature>
<evidence type="ECO:0000313" key="2">
    <source>
        <dbReference type="EMBL" id="PRD53614.1"/>
    </source>
</evidence>
<dbReference type="PANTHER" id="PTHR40590">
    <property type="entry name" value="CYTOPLASMIC PROTEIN-RELATED"/>
    <property type="match status" value="1"/>
</dbReference>
<name>A0A2S9JKL6_9HYPH</name>
<dbReference type="RefSeq" id="WP_105734616.1">
    <property type="nucleotide sequence ID" value="NZ_PVBT01000003.1"/>
</dbReference>
<keyword evidence="3" id="KW-1185">Reference proteome</keyword>
<dbReference type="CDD" id="cd14789">
    <property type="entry name" value="Tiki"/>
    <property type="match status" value="1"/>
</dbReference>
<gene>
    <name evidence="2" type="ORF">C5750_12470</name>
</gene>
<evidence type="ECO:0000256" key="1">
    <source>
        <dbReference type="SAM" id="Phobius"/>
    </source>
</evidence>
<accession>A0A2S9JKL6</accession>
<protein>
    <submittedName>
        <fullName evidence="2">Polysaccharide biosynthesis protein GumN</fullName>
    </submittedName>
</protein>
<dbReference type="EMBL" id="PVBT01000003">
    <property type="protein sequence ID" value="PRD53614.1"/>
    <property type="molecule type" value="Genomic_DNA"/>
</dbReference>
<keyword evidence="1" id="KW-0472">Membrane</keyword>
<dbReference type="InterPro" id="IPR002816">
    <property type="entry name" value="TraB/PrgY/GumN_fam"/>
</dbReference>
<dbReference type="PANTHER" id="PTHR40590:SF1">
    <property type="entry name" value="CYTOPLASMIC PROTEIN"/>
    <property type="match status" value="1"/>
</dbReference>
<keyword evidence="1" id="KW-1133">Transmembrane helix</keyword>